<evidence type="ECO:0000313" key="3">
    <source>
        <dbReference type="Proteomes" id="UP000219813"/>
    </source>
</evidence>
<dbReference type="KEGG" id="pmal:PMUG01_00042700"/>
<accession>A0A1D3JH55</accession>
<sequence>MDERKKLLFLINLAMFIFLSWIGNFTSELSTFKKYLDEKYNGVKKLDTRIYRLLSKYRKNINSCILGLREVIPYNVENEKTNICNNVKRDISKKSKSNGCSLNNEESHKLNKKSKSCIFETKKYSRLEKKIFKELDYENFLKSNRTISDKLYKRIVLKKYGIRLLLPLLLLFLLLLSLILDYSGGTGFLGGLREVLNAFAPNLWKTLGPKLNILLGRYWSEILKPFFEASVWKKDKWVTEIHVSCNLFGFLIYFIPFIILGVTLITGVIYYHKKVKKFEKIKLRKK</sequence>
<dbReference type="InterPro" id="IPR022139">
    <property type="entry name" value="Fam-L/Fam-M-like_plasmodium"/>
</dbReference>
<keyword evidence="1" id="KW-0472">Membrane</keyword>
<evidence type="ECO:0000256" key="1">
    <source>
        <dbReference type="SAM" id="Phobius"/>
    </source>
</evidence>
<gene>
    <name evidence="2" type="primary">PmUG01_00042700</name>
    <name evidence="2" type="ORF">PMUG01_00042700</name>
</gene>
<keyword evidence="3" id="KW-1185">Reference proteome</keyword>
<dbReference type="VEuPathDB" id="PlasmoDB:PmUG01_00042700"/>
<reference evidence="2 3" key="1">
    <citation type="submission" date="2016-06" db="EMBL/GenBank/DDBJ databases">
        <authorList>
            <consortium name="Pathogen Informatics"/>
        </authorList>
    </citation>
    <scope>NUCLEOTIDE SEQUENCE [LARGE SCALE GENOMIC DNA]</scope>
</reference>
<dbReference type="GeneID" id="39865890"/>
<dbReference type="Pfam" id="PF12420">
    <property type="entry name" value="DUF3671"/>
    <property type="match status" value="1"/>
</dbReference>
<keyword evidence="1" id="KW-1133">Transmembrane helix</keyword>
<feature type="transmembrane region" description="Helical" evidence="1">
    <location>
        <begin position="160"/>
        <end position="180"/>
    </location>
</feature>
<evidence type="ECO:0000313" key="2">
    <source>
        <dbReference type="EMBL" id="SBT85605.1"/>
    </source>
</evidence>
<organism evidence="2 3">
    <name type="scientific">Plasmodium malariae</name>
    <dbReference type="NCBI Taxonomy" id="5858"/>
    <lineage>
        <taxon>Eukaryota</taxon>
        <taxon>Sar</taxon>
        <taxon>Alveolata</taxon>
        <taxon>Apicomplexa</taxon>
        <taxon>Aconoidasida</taxon>
        <taxon>Haemosporida</taxon>
        <taxon>Plasmodiidae</taxon>
        <taxon>Plasmodium</taxon>
        <taxon>Plasmodium (Plasmodium)</taxon>
    </lineage>
</organism>
<feature type="transmembrane region" description="Helical" evidence="1">
    <location>
        <begin position="6"/>
        <end position="25"/>
    </location>
</feature>
<name>A0A1D3JH55_PLAMA</name>
<proteinExistence type="predicted"/>
<protein>
    <submittedName>
        <fullName evidence="2">Fam-l protein</fullName>
    </submittedName>
</protein>
<dbReference type="Proteomes" id="UP000219813">
    <property type="component" value="Unassembled WGS sequence"/>
</dbReference>
<keyword evidence="1" id="KW-0812">Transmembrane</keyword>
<dbReference type="RefSeq" id="XP_028858975.1">
    <property type="nucleotide sequence ID" value="XM_029003411.1"/>
</dbReference>
<dbReference type="EMBL" id="FLRL01000014">
    <property type="protein sequence ID" value="SBT85605.1"/>
    <property type="molecule type" value="Genomic_DNA"/>
</dbReference>
<dbReference type="AlphaFoldDB" id="A0A1D3JH55"/>
<feature type="transmembrane region" description="Helical" evidence="1">
    <location>
        <begin position="247"/>
        <end position="271"/>
    </location>
</feature>